<protein>
    <submittedName>
        <fullName evidence="2">Glycosyltransferase</fullName>
    </submittedName>
</protein>
<feature type="domain" description="Glycosyl transferase family 1" evidence="1">
    <location>
        <begin position="200"/>
        <end position="353"/>
    </location>
</feature>
<reference evidence="2 3" key="1">
    <citation type="submission" date="2018-12" db="EMBL/GenBank/DDBJ databases">
        <authorList>
            <person name="Grouzdev D.S."/>
            <person name="Krutkina M.S."/>
        </authorList>
    </citation>
    <scope>NUCLEOTIDE SEQUENCE [LARGE SCALE GENOMIC DNA]</scope>
    <source>
        <strain evidence="2 3">RmlP026</strain>
    </source>
</reference>
<dbReference type="Pfam" id="PF00534">
    <property type="entry name" value="Glycos_transf_1"/>
    <property type="match status" value="1"/>
</dbReference>
<accession>A0A4Q2UAM0</accession>
<reference evidence="2 3" key="2">
    <citation type="submission" date="2019-02" db="EMBL/GenBank/DDBJ databases">
        <title>'Lichenibacterium ramalinii' gen. nov. sp. nov., 'Lichenibacterium minor' gen. nov. sp. nov.</title>
        <authorList>
            <person name="Pankratov T."/>
        </authorList>
    </citation>
    <scope>NUCLEOTIDE SEQUENCE [LARGE SCALE GENOMIC DNA]</scope>
    <source>
        <strain evidence="2 3">RmlP026</strain>
    </source>
</reference>
<dbReference type="PANTHER" id="PTHR45947:SF3">
    <property type="entry name" value="SULFOQUINOVOSYL TRANSFERASE SQD2"/>
    <property type="match status" value="1"/>
</dbReference>
<dbReference type="CDD" id="cd03801">
    <property type="entry name" value="GT4_PimA-like"/>
    <property type="match status" value="1"/>
</dbReference>
<evidence type="ECO:0000313" key="3">
    <source>
        <dbReference type="Proteomes" id="UP000290759"/>
    </source>
</evidence>
<dbReference type="InterPro" id="IPR050194">
    <property type="entry name" value="Glycosyltransferase_grp1"/>
</dbReference>
<dbReference type="GO" id="GO:0016757">
    <property type="term" value="F:glycosyltransferase activity"/>
    <property type="evidence" value="ECO:0007669"/>
    <property type="project" value="InterPro"/>
</dbReference>
<keyword evidence="2" id="KW-0808">Transferase</keyword>
<name>A0A4Q2UAM0_9HYPH</name>
<evidence type="ECO:0000259" key="1">
    <source>
        <dbReference type="Pfam" id="PF00534"/>
    </source>
</evidence>
<comment type="caution">
    <text evidence="2">The sequence shown here is derived from an EMBL/GenBank/DDBJ whole genome shotgun (WGS) entry which is preliminary data.</text>
</comment>
<organism evidence="2 3">
    <name type="scientific">Lichenibacterium minor</name>
    <dbReference type="NCBI Taxonomy" id="2316528"/>
    <lineage>
        <taxon>Bacteria</taxon>
        <taxon>Pseudomonadati</taxon>
        <taxon>Pseudomonadota</taxon>
        <taxon>Alphaproteobacteria</taxon>
        <taxon>Hyphomicrobiales</taxon>
        <taxon>Lichenihabitantaceae</taxon>
        <taxon>Lichenibacterium</taxon>
    </lineage>
</organism>
<dbReference type="Proteomes" id="UP000290759">
    <property type="component" value="Unassembled WGS sequence"/>
</dbReference>
<proteinExistence type="predicted"/>
<keyword evidence="3" id="KW-1185">Reference proteome</keyword>
<dbReference type="PANTHER" id="PTHR45947">
    <property type="entry name" value="SULFOQUINOVOSYL TRANSFERASE SQD2"/>
    <property type="match status" value="1"/>
</dbReference>
<evidence type="ECO:0000313" key="2">
    <source>
        <dbReference type="EMBL" id="RYC33612.1"/>
    </source>
</evidence>
<dbReference type="EMBL" id="QYBB01000002">
    <property type="protein sequence ID" value="RYC33612.1"/>
    <property type="molecule type" value="Genomic_DNA"/>
</dbReference>
<dbReference type="OrthoDB" id="9790710at2"/>
<dbReference type="Gene3D" id="3.40.50.2000">
    <property type="entry name" value="Glycogen Phosphorylase B"/>
    <property type="match status" value="2"/>
</dbReference>
<dbReference type="SUPFAM" id="SSF53756">
    <property type="entry name" value="UDP-Glycosyltransferase/glycogen phosphorylase"/>
    <property type="match status" value="1"/>
</dbReference>
<gene>
    <name evidence="2" type="ORF">D3273_03885</name>
</gene>
<sequence length="383" mass="41095">MRGWEAGGVIDAQPHRRPLVVVTGALAPYTHLLYERLAGAIDRPLHVLACSGRETARHWDIPPPNNYRHAVLPGLRWHRSTVDNHYVNPGVALLLARMRPAAVVLNDFSPTMAVAALAARGLRIPHGVRTDGVPETDPGRRSPAHRALRRAVVAGAAFGLGPSRGSAELLAAYGLRTGTFRLAPLFPAWSPAIPPTGGDRPYDVLFCGVLDHRKGVDVFIDIVLACQARGRPLRVRVTGDGPMRAEMERRFAEAGVAARFDGFLQQGDLEAVYASAALFLFPTRADVWGIVVQEALQCGAVPIASPHSGVARELLAARGCGPVIDLDADLWADAVLSLLDDRPRRDALRGAGYRSLSDFSVDSAVSAYRDALAPILSRPAADA</sequence>
<dbReference type="AlphaFoldDB" id="A0A4Q2UAM0"/>
<dbReference type="InterPro" id="IPR001296">
    <property type="entry name" value="Glyco_trans_1"/>
</dbReference>